<comment type="caution">
    <text evidence="1">The sequence shown here is derived from an EMBL/GenBank/DDBJ whole genome shotgun (WGS) entry which is preliminary data.</text>
</comment>
<proteinExistence type="predicted"/>
<evidence type="ECO:0000313" key="1">
    <source>
        <dbReference type="EMBL" id="GEX90061.1"/>
    </source>
</evidence>
<sequence>MLHLEGKLFESLLCLVFVRRDCIGCSKFTIYQTWKGCSVWSSEYIVNTDDFMNLLLEGWSIRSIVWSIVLGEKGRGFFYNHQLVCKDPKINSRKYTIKNSFTLGSTEEADKVKILQSCNGLLLCTGSRRHDFDYVYNPSTNLLKILPEPGYANVDSNVFGCAGFRERKLEPFAMYDMRPKQVDHKIYEFIPSHASV</sequence>
<gene>
    <name evidence="1" type="ORF">Tci_362036</name>
</gene>
<reference evidence="1" key="1">
    <citation type="journal article" date="2019" name="Sci. Rep.">
        <title>Draft genome of Tanacetum cinerariifolium, the natural source of mosquito coil.</title>
        <authorList>
            <person name="Yamashiro T."/>
            <person name="Shiraishi A."/>
            <person name="Satake H."/>
            <person name="Nakayama K."/>
        </authorList>
    </citation>
    <scope>NUCLEOTIDE SEQUENCE</scope>
</reference>
<protein>
    <submittedName>
        <fullName evidence="1">Uncharacterized protein</fullName>
    </submittedName>
</protein>
<dbReference type="AlphaFoldDB" id="A0A699HBP8"/>
<name>A0A699HBP8_TANCI</name>
<dbReference type="EMBL" id="BKCJ010137699">
    <property type="protein sequence ID" value="GEX90061.1"/>
    <property type="molecule type" value="Genomic_DNA"/>
</dbReference>
<organism evidence="1">
    <name type="scientific">Tanacetum cinerariifolium</name>
    <name type="common">Dalmatian daisy</name>
    <name type="synonym">Chrysanthemum cinerariifolium</name>
    <dbReference type="NCBI Taxonomy" id="118510"/>
    <lineage>
        <taxon>Eukaryota</taxon>
        <taxon>Viridiplantae</taxon>
        <taxon>Streptophyta</taxon>
        <taxon>Embryophyta</taxon>
        <taxon>Tracheophyta</taxon>
        <taxon>Spermatophyta</taxon>
        <taxon>Magnoliopsida</taxon>
        <taxon>eudicotyledons</taxon>
        <taxon>Gunneridae</taxon>
        <taxon>Pentapetalae</taxon>
        <taxon>asterids</taxon>
        <taxon>campanulids</taxon>
        <taxon>Asterales</taxon>
        <taxon>Asteraceae</taxon>
        <taxon>Asteroideae</taxon>
        <taxon>Anthemideae</taxon>
        <taxon>Anthemidinae</taxon>
        <taxon>Tanacetum</taxon>
    </lineage>
</organism>
<accession>A0A699HBP8</accession>